<dbReference type="EMBL" id="JAYKBW010000002">
    <property type="protein sequence ID" value="MEB3073959.1"/>
    <property type="molecule type" value="Genomic_DNA"/>
</dbReference>
<dbReference type="Proteomes" id="UP001311730">
    <property type="component" value="Unassembled WGS sequence"/>
</dbReference>
<dbReference type="RefSeq" id="WP_314995612.1">
    <property type="nucleotide sequence ID" value="NZ_JAYKBW010000002.1"/>
</dbReference>
<proteinExistence type="predicted"/>
<sequence>MFFFLVPLVLLYHSDTPIALRDRLYYLWQTLSRSAPIMLLYRYFHSWQQTHEAFLVALAVALVVNMFVGVAYHLRQRTFSLQELLKKNAQMLAVIAAVYILLELLEVPLTDTKTGELFESTLQLMTLLYPVSKAVKNIFVLTHGKYPPAWVMKALYNYEKEGKLKEFFKVNREE</sequence>
<keyword evidence="3" id="KW-1185">Reference proteome</keyword>
<protein>
    <submittedName>
        <fullName evidence="2">Uncharacterized protein</fullName>
    </submittedName>
</protein>
<reference evidence="2 3" key="1">
    <citation type="submission" date="2023-12" db="EMBL/GenBank/DDBJ databases">
        <title>Genomic sequences of Capnocytophaga and Parvimonas strains.</title>
        <authorList>
            <person name="Watt R.M."/>
            <person name="Wang M."/>
            <person name="Yang T."/>
            <person name="Tong W.M."/>
        </authorList>
    </citation>
    <scope>NUCLEOTIDE SEQUENCE [LARGE SCALE GENOMIC DNA]</scope>
    <source>
        <strain evidence="2 3">CCUG 13096</strain>
    </source>
</reference>
<comment type="caution">
    <text evidence="2">The sequence shown here is derived from an EMBL/GenBank/DDBJ whole genome shotgun (WGS) entry which is preliminary data.</text>
</comment>
<feature type="transmembrane region" description="Helical" evidence="1">
    <location>
        <begin position="53"/>
        <end position="72"/>
    </location>
</feature>
<organism evidence="2 3">
    <name type="scientific">Capnocytophaga gingivalis</name>
    <dbReference type="NCBI Taxonomy" id="1017"/>
    <lineage>
        <taxon>Bacteria</taxon>
        <taxon>Pseudomonadati</taxon>
        <taxon>Bacteroidota</taxon>
        <taxon>Flavobacteriia</taxon>
        <taxon>Flavobacteriales</taxon>
        <taxon>Flavobacteriaceae</taxon>
        <taxon>Capnocytophaga</taxon>
    </lineage>
</organism>
<keyword evidence="1" id="KW-0472">Membrane</keyword>
<accession>A0ABU5Z5N9</accession>
<keyword evidence="1" id="KW-1133">Transmembrane helix</keyword>
<evidence type="ECO:0000313" key="3">
    <source>
        <dbReference type="Proteomes" id="UP001311730"/>
    </source>
</evidence>
<evidence type="ECO:0000256" key="1">
    <source>
        <dbReference type="SAM" id="Phobius"/>
    </source>
</evidence>
<keyword evidence="1" id="KW-0812">Transmembrane</keyword>
<name>A0ABU5Z5N9_9FLAO</name>
<gene>
    <name evidence="2" type="ORF">VJJ08_01410</name>
</gene>
<evidence type="ECO:0000313" key="2">
    <source>
        <dbReference type="EMBL" id="MEB3073959.1"/>
    </source>
</evidence>